<dbReference type="GO" id="GO:0000731">
    <property type="term" value="P:DNA synthesis involved in DNA repair"/>
    <property type="evidence" value="ECO:0007669"/>
    <property type="project" value="TreeGrafter"/>
</dbReference>
<accession>A0A9D1G8P4</accession>
<dbReference type="InterPro" id="IPR026866">
    <property type="entry name" value="CR006_AAA"/>
</dbReference>
<dbReference type="PANTHER" id="PTHR32182:SF0">
    <property type="entry name" value="DNA REPLICATION AND REPAIR PROTEIN RECF"/>
    <property type="match status" value="1"/>
</dbReference>
<comment type="caution">
    <text evidence="2">The sequence shown here is derived from an EMBL/GenBank/DDBJ whole genome shotgun (WGS) entry which is preliminary data.</text>
</comment>
<dbReference type="Proteomes" id="UP000886893">
    <property type="component" value="Unassembled WGS sequence"/>
</dbReference>
<reference evidence="2" key="2">
    <citation type="journal article" date="2021" name="PeerJ">
        <title>Extensive microbial diversity within the chicken gut microbiome revealed by metagenomics and culture.</title>
        <authorList>
            <person name="Gilroy R."/>
            <person name="Ravi A."/>
            <person name="Getino M."/>
            <person name="Pursley I."/>
            <person name="Horton D.L."/>
            <person name="Alikhan N.F."/>
            <person name="Baker D."/>
            <person name="Gharbi K."/>
            <person name="Hall N."/>
            <person name="Watson M."/>
            <person name="Adriaenssens E.M."/>
            <person name="Foster-Nyarko E."/>
            <person name="Jarju S."/>
            <person name="Secka A."/>
            <person name="Antonio M."/>
            <person name="Oren A."/>
            <person name="Chaudhuri R.R."/>
            <person name="La Ragione R."/>
            <person name="Hildebrand F."/>
            <person name="Pallen M.J."/>
        </authorList>
    </citation>
    <scope>NUCLEOTIDE SEQUENCE</scope>
    <source>
        <strain evidence="2">14508</strain>
    </source>
</reference>
<dbReference type="Pfam" id="PF13166">
    <property type="entry name" value="AAA_13"/>
    <property type="match status" value="1"/>
</dbReference>
<dbReference type="EMBL" id="DVKI01000021">
    <property type="protein sequence ID" value="HIT16888.1"/>
    <property type="molecule type" value="Genomic_DNA"/>
</dbReference>
<gene>
    <name evidence="2" type="ORF">IAD04_00725</name>
</gene>
<evidence type="ECO:0000313" key="2">
    <source>
        <dbReference type="EMBL" id="HIT16888.1"/>
    </source>
</evidence>
<proteinExistence type="predicted"/>
<name>A0A9D1G8P4_9FIRM</name>
<dbReference type="SUPFAM" id="SSF52540">
    <property type="entry name" value="P-loop containing nucleoside triphosphate hydrolases"/>
    <property type="match status" value="1"/>
</dbReference>
<protein>
    <submittedName>
        <fullName evidence="2">AAA family ATPase</fullName>
    </submittedName>
</protein>
<sequence length="770" mass="90142">MVITRIKQIKNIGTYKNSGNGRIQLKPFTFIYAANTYGKTTFCDIMRSLKTNDISYINNRRRIGIKDSEKCLVSLTIDNENIVYDGEKWIVPAGYNIRNYLEIFDINFVNENVFTNFKIEHKNKESFTSFILGERGVELAKTLAYLEQTLSDKEQEFKENKAKLDKKLKDIAFDDIKKQKYNDNFKDTECLLISVAEEIKKLSNQLSEIDKIKSIKKIDSINVDQSKLRELINTTKEICAFKHDIDLTQLKKRVEDIREETAGLSDQWYKDGIKSIKTKCPLCGNIITDNERIKILSEYFSEIIITFLDKVEKCQNEIIRNFKERSIASNLIKFAQQKDLIMPYFNGNSDLPSALNESFKQLTKIANDISSFVEKSKEELESNLLIKLSSVNKVDFEFSKSATLLTYLDEMDSILSIMNEQINDFNQNFKEYQEKLSNEYLLSEISKHKSEFSRYNLIVLRGQYNEEIDSLIQIEGHIKELKDKIKVTKTKFDSQQEDFLNKYFADIQQIYSKLGSENYRIERETTSRGKKKVYGVKIYFRDKLIDETRFCMSESDRRALALSVFLAKIKIDNNPNSILILDDPVTSFDKDRMRNFISIINELKSNCFGQLIILMHYENFFRLITKATEDKTLIKLVRDKDDHVFNEIYEDDDMFSNEYENALNHIIKFINAESNCIKENDVRIFFEKYLHNYYAYEISKNPSIKGGRLHDFILGLEKEKLISTATKEDLILKLKFLNDSSHSFTDYPIEDQRSFVKDTYFSLHNLGMNS</sequence>
<dbReference type="PANTHER" id="PTHR32182">
    <property type="entry name" value="DNA REPLICATION AND REPAIR PROTEIN RECF"/>
    <property type="match status" value="1"/>
</dbReference>
<dbReference type="InterPro" id="IPR027417">
    <property type="entry name" value="P-loop_NTPase"/>
</dbReference>
<reference evidence="2" key="1">
    <citation type="submission" date="2020-10" db="EMBL/GenBank/DDBJ databases">
        <authorList>
            <person name="Gilroy R."/>
        </authorList>
    </citation>
    <scope>NUCLEOTIDE SEQUENCE</scope>
    <source>
        <strain evidence="2">14508</strain>
    </source>
</reference>
<evidence type="ECO:0000313" key="3">
    <source>
        <dbReference type="Proteomes" id="UP000886893"/>
    </source>
</evidence>
<organism evidence="2 3">
    <name type="scientific">Candidatus Caccosoma faecigallinarum</name>
    <dbReference type="NCBI Taxonomy" id="2840720"/>
    <lineage>
        <taxon>Bacteria</taxon>
        <taxon>Bacillati</taxon>
        <taxon>Bacillota</taxon>
        <taxon>Bacillota incertae sedis</taxon>
        <taxon>Candidatus Caccosoma</taxon>
    </lineage>
</organism>
<dbReference type="GO" id="GO:0006302">
    <property type="term" value="P:double-strand break repair"/>
    <property type="evidence" value="ECO:0007669"/>
    <property type="project" value="TreeGrafter"/>
</dbReference>
<dbReference type="AlphaFoldDB" id="A0A9D1G8P4"/>
<evidence type="ECO:0000259" key="1">
    <source>
        <dbReference type="Pfam" id="PF13166"/>
    </source>
</evidence>
<dbReference type="Gene3D" id="3.40.50.300">
    <property type="entry name" value="P-loop containing nucleotide triphosphate hydrolases"/>
    <property type="match status" value="1"/>
</dbReference>
<feature type="domain" description="Protein CR006 P-loop" evidence="1">
    <location>
        <begin position="12"/>
        <end position="745"/>
    </location>
</feature>